<gene>
    <name evidence="2" type="ORF">GCM10008106_07520</name>
</gene>
<evidence type="ECO:0000256" key="1">
    <source>
        <dbReference type="SAM" id="Phobius"/>
    </source>
</evidence>
<reference evidence="2" key="1">
    <citation type="journal article" date="2014" name="Int. J. Syst. Evol. Microbiol.">
        <title>Complete genome sequence of Corynebacterium casei LMG S-19264T (=DSM 44701T), isolated from a smear-ripened cheese.</title>
        <authorList>
            <consortium name="US DOE Joint Genome Institute (JGI-PGF)"/>
            <person name="Walter F."/>
            <person name="Albersmeier A."/>
            <person name="Kalinowski J."/>
            <person name="Ruckert C."/>
        </authorList>
    </citation>
    <scope>NUCLEOTIDE SEQUENCE</scope>
    <source>
        <strain evidence="2">KCTC 23224</strain>
    </source>
</reference>
<dbReference type="RefSeq" id="WP_189579119.1">
    <property type="nucleotide sequence ID" value="NZ_BMYF01000003.1"/>
</dbReference>
<keyword evidence="3" id="KW-1185">Reference proteome</keyword>
<dbReference type="Pfam" id="PF04020">
    <property type="entry name" value="Phage_holin_4_2"/>
    <property type="match status" value="1"/>
</dbReference>
<dbReference type="EMBL" id="BMYF01000003">
    <property type="protein sequence ID" value="GHB29151.1"/>
    <property type="molecule type" value="Genomic_DNA"/>
</dbReference>
<feature type="transmembrane region" description="Helical" evidence="1">
    <location>
        <begin position="7"/>
        <end position="29"/>
    </location>
</feature>
<evidence type="ECO:0000313" key="2">
    <source>
        <dbReference type="EMBL" id="GHB29151.1"/>
    </source>
</evidence>
<organism evidence="2 3">
    <name type="scientific">Mongoliitalea lutea</name>
    <dbReference type="NCBI Taxonomy" id="849756"/>
    <lineage>
        <taxon>Bacteria</taxon>
        <taxon>Pseudomonadati</taxon>
        <taxon>Bacteroidota</taxon>
        <taxon>Cytophagia</taxon>
        <taxon>Cytophagales</taxon>
        <taxon>Cyclobacteriaceae</taxon>
        <taxon>Mongoliitalea</taxon>
    </lineage>
</organism>
<dbReference type="Proteomes" id="UP000642809">
    <property type="component" value="Unassembled WGS sequence"/>
</dbReference>
<keyword evidence="1" id="KW-1133">Transmembrane helix</keyword>
<feature type="transmembrane region" description="Helical" evidence="1">
    <location>
        <begin position="35"/>
        <end position="53"/>
    </location>
</feature>
<dbReference type="AlphaFoldDB" id="A0A8J3G4M9"/>
<dbReference type="InterPro" id="IPR007165">
    <property type="entry name" value="Phage_holin_4_2"/>
</dbReference>
<keyword evidence="1" id="KW-0472">Membrane</keyword>
<reference evidence="2" key="2">
    <citation type="submission" date="2020-09" db="EMBL/GenBank/DDBJ databases">
        <authorList>
            <person name="Sun Q."/>
            <person name="Kim S."/>
        </authorList>
    </citation>
    <scope>NUCLEOTIDE SEQUENCE</scope>
    <source>
        <strain evidence="2">KCTC 23224</strain>
    </source>
</reference>
<keyword evidence="1" id="KW-0812">Transmembrane</keyword>
<dbReference type="PANTHER" id="PTHR37309">
    <property type="entry name" value="SLR0284 PROTEIN"/>
    <property type="match status" value="1"/>
</dbReference>
<dbReference type="PANTHER" id="PTHR37309:SF1">
    <property type="entry name" value="SLR0284 PROTEIN"/>
    <property type="match status" value="1"/>
</dbReference>
<feature type="transmembrane region" description="Helical" evidence="1">
    <location>
        <begin position="96"/>
        <end position="118"/>
    </location>
</feature>
<accession>A0A8J3G4M9</accession>
<protein>
    <submittedName>
        <fullName evidence="2">Membrane protein</fullName>
    </submittedName>
</protein>
<name>A0A8J3G4M9_9BACT</name>
<feature type="transmembrane region" description="Helical" evidence="1">
    <location>
        <begin position="60"/>
        <end position="84"/>
    </location>
</feature>
<proteinExistence type="predicted"/>
<evidence type="ECO:0000313" key="3">
    <source>
        <dbReference type="Proteomes" id="UP000642809"/>
    </source>
</evidence>
<sequence>MSKSSEALGILAQLVLGGVSVIITAFLLPGVHVDGFLTAVILTALLALLNITVKPILIMLTIPITIVTLGLFLLAINAILILLASEIIGGFYVDGFWWALAFALILSLINSLLGVSLGEKRPTR</sequence>
<comment type="caution">
    <text evidence="2">The sequence shown here is derived from an EMBL/GenBank/DDBJ whole genome shotgun (WGS) entry which is preliminary data.</text>
</comment>